<name>A4RTP3_OSTLU</name>
<dbReference type="GO" id="GO:0016020">
    <property type="term" value="C:membrane"/>
    <property type="evidence" value="ECO:0007669"/>
    <property type="project" value="UniProtKB-SubCell"/>
</dbReference>
<keyword evidence="4" id="KW-0249">Electron transport</keyword>
<keyword evidence="3 7" id="KW-0812">Transmembrane</keyword>
<evidence type="ECO:0000256" key="4">
    <source>
        <dbReference type="ARBA" id="ARBA00022982"/>
    </source>
</evidence>
<dbReference type="PANTHER" id="PTHR23130:SF171">
    <property type="entry name" value="OS01G0895300 PROTEIN"/>
    <property type="match status" value="1"/>
</dbReference>
<dbReference type="Pfam" id="PF03188">
    <property type="entry name" value="Cytochrom_B561"/>
    <property type="match status" value="1"/>
</dbReference>
<dbReference type="PANTHER" id="PTHR23130">
    <property type="entry name" value="CYTOCHROME B561 AND DOMON DOMAIN-CONTAINING PROTEIN"/>
    <property type="match status" value="1"/>
</dbReference>
<feature type="transmembrane region" description="Helical" evidence="7">
    <location>
        <begin position="29"/>
        <end position="49"/>
    </location>
</feature>
<proteinExistence type="predicted"/>
<accession>A4RTP3</accession>
<keyword evidence="2" id="KW-0813">Transport</keyword>
<reference evidence="9 10" key="1">
    <citation type="journal article" date="2007" name="Proc. Natl. Acad. Sci. U.S.A.">
        <title>The tiny eukaryote Ostreococcus provides genomic insights into the paradox of plankton speciation.</title>
        <authorList>
            <person name="Palenik B."/>
            <person name="Grimwood J."/>
            <person name="Aerts A."/>
            <person name="Rouze P."/>
            <person name="Salamov A."/>
            <person name="Putnam N."/>
            <person name="Dupont C."/>
            <person name="Jorgensen R."/>
            <person name="Derelle E."/>
            <person name="Rombauts S."/>
            <person name="Zhou K."/>
            <person name="Otillar R."/>
            <person name="Merchant S.S."/>
            <person name="Podell S."/>
            <person name="Gaasterland T."/>
            <person name="Napoli C."/>
            <person name="Gendler K."/>
            <person name="Manuell A."/>
            <person name="Tai V."/>
            <person name="Vallon O."/>
            <person name="Piganeau G."/>
            <person name="Jancek S."/>
            <person name="Heijde M."/>
            <person name="Jabbari K."/>
            <person name="Bowler C."/>
            <person name="Lohr M."/>
            <person name="Robbens S."/>
            <person name="Werner G."/>
            <person name="Dubchak I."/>
            <person name="Pazour G.J."/>
            <person name="Ren Q."/>
            <person name="Paulsen I."/>
            <person name="Delwiche C."/>
            <person name="Schmutz J."/>
            <person name="Rokhsar D."/>
            <person name="Van de Peer Y."/>
            <person name="Moreau H."/>
            <person name="Grigoriev I.V."/>
        </authorList>
    </citation>
    <scope>NUCLEOTIDE SEQUENCE [LARGE SCALE GENOMIC DNA]</scope>
    <source>
        <strain evidence="9 10">CCE9901</strain>
    </source>
</reference>
<dbReference type="PROSITE" id="PS50939">
    <property type="entry name" value="CYTOCHROME_B561"/>
    <property type="match status" value="1"/>
</dbReference>
<evidence type="ECO:0000256" key="2">
    <source>
        <dbReference type="ARBA" id="ARBA00022448"/>
    </source>
</evidence>
<evidence type="ECO:0000256" key="5">
    <source>
        <dbReference type="ARBA" id="ARBA00022989"/>
    </source>
</evidence>
<keyword evidence="10" id="KW-1185">Reference proteome</keyword>
<dbReference type="KEGG" id="olu:OSTLU_14406"/>
<dbReference type="Proteomes" id="UP000001568">
    <property type="component" value="Chromosome 3"/>
</dbReference>
<comment type="subcellular location">
    <subcellularLocation>
        <location evidence="1">Membrane</location>
    </subcellularLocation>
</comment>
<dbReference type="AlphaFoldDB" id="A4RTP3"/>
<dbReference type="SMART" id="SM00665">
    <property type="entry name" value="B561"/>
    <property type="match status" value="1"/>
</dbReference>
<evidence type="ECO:0000259" key="8">
    <source>
        <dbReference type="PROSITE" id="PS50939"/>
    </source>
</evidence>
<organism evidence="9 10">
    <name type="scientific">Ostreococcus lucimarinus (strain CCE9901)</name>
    <dbReference type="NCBI Taxonomy" id="436017"/>
    <lineage>
        <taxon>Eukaryota</taxon>
        <taxon>Viridiplantae</taxon>
        <taxon>Chlorophyta</taxon>
        <taxon>Mamiellophyceae</taxon>
        <taxon>Mamiellales</taxon>
        <taxon>Bathycoccaceae</taxon>
        <taxon>Ostreococcus</taxon>
    </lineage>
</organism>
<evidence type="ECO:0000256" key="7">
    <source>
        <dbReference type="SAM" id="Phobius"/>
    </source>
</evidence>
<keyword evidence="6 7" id="KW-0472">Membrane</keyword>
<dbReference type="eggNOG" id="KOG4293">
    <property type="taxonomic scope" value="Eukaryota"/>
</dbReference>
<evidence type="ECO:0000313" key="9">
    <source>
        <dbReference type="EMBL" id="ABO94820.1"/>
    </source>
</evidence>
<feature type="transmembrane region" description="Helical" evidence="7">
    <location>
        <begin position="105"/>
        <end position="124"/>
    </location>
</feature>
<dbReference type="GeneID" id="5000733"/>
<dbReference type="OrthoDB" id="366214at2759"/>
<dbReference type="HOGENOM" id="CLU_1117256_0_0_1"/>
<feature type="transmembrane region" description="Helical" evidence="7">
    <location>
        <begin position="145"/>
        <end position="171"/>
    </location>
</feature>
<dbReference type="EMBL" id="CP000583">
    <property type="protein sequence ID" value="ABO94820.1"/>
    <property type="molecule type" value="Genomic_DNA"/>
</dbReference>
<protein>
    <recommendedName>
        <fullName evidence="8">Cytochrome b561 domain-containing protein</fullName>
    </recommendedName>
</protein>
<evidence type="ECO:0000256" key="1">
    <source>
        <dbReference type="ARBA" id="ARBA00004370"/>
    </source>
</evidence>
<feature type="domain" description="Cytochrome b561" evidence="8">
    <location>
        <begin position="1"/>
        <end position="209"/>
    </location>
</feature>
<dbReference type="STRING" id="436017.A4RTP3"/>
<evidence type="ECO:0000313" key="10">
    <source>
        <dbReference type="Proteomes" id="UP000001568"/>
    </source>
</evidence>
<dbReference type="OMA" id="RMKFLFP"/>
<gene>
    <name evidence="9" type="ORF">OSTLU_14406</name>
</gene>
<feature type="transmembrane region" description="Helical" evidence="7">
    <location>
        <begin position="61"/>
        <end position="85"/>
    </location>
</feature>
<feature type="transmembrane region" description="Helical" evidence="7">
    <location>
        <begin position="191"/>
        <end position="208"/>
    </location>
</feature>
<dbReference type="CDD" id="cd08760">
    <property type="entry name" value="Cyt_b561_FRRS1_like"/>
    <property type="match status" value="1"/>
</dbReference>
<evidence type="ECO:0000256" key="3">
    <source>
        <dbReference type="ARBA" id="ARBA00022692"/>
    </source>
</evidence>
<dbReference type="Gene3D" id="1.20.120.1770">
    <property type="match status" value="1"/>
</dbReference>
<evidence type="ECO:0000256" key="6">
    <source>
        <dbReference type="ARBA" id="ARBA00023136"/>
    </source>
</evidence>
<sequence>MTRRGGLIINFSTGDATSMTIKSAIKRDVTHGVLMLVAWGVLMPTASAAPRMKFLFPDGKWFLMHQIGVVVGAVVFVTAGAMLLAEHDEREDAHSESSTFDAHSRIGIAVGFLWLAQFLLGVFRPNKNITDSARFGFIPSSWRKAWFLAHASLGPITIGLASVALVLGAVLIRDKYVGETDSGVKFLADGGVYGIMAAVWFVCAFGVWRDGFAKAKGGLENYVAREPTPSESNRNAREMRFTGITVSRG</sequence>
<dbReference type="RefSeq" id="XP_001416527.1">
    <property type="nucleotide sequence ID" value="XM_001416490.1"/>
</dbReference>
<dbReference type="InterPro" id="IPR006593">
    <property type="entry name" value="Cyt_b561/ferric_Rdtase_TM"/>
</dbReference>
<dbReference type="Gramene" id="ABO94820">
    <property type="protein sequence ID" value="ABO94820"/>
    <property type="gene ID" value="OSTLU_14406"/>
</dbReference>
<keyword evidence="5 7" id="KW-1133">Transmembrane helix</keyword>